<evidence type="ECO:0000313" key="1">
    <source>
        <dbReference type="EMBL" id="CAG8475016.1"/>
    </source>
</evidence>
<feature type="non-terminal residue" evidence="1">
    <location>
        <position position="1"/>
    </location>
</feature>
<proteinExistence type="predicted"/>
<reference evidence="1" key="1">
    <citation type="submission" date="2021-06" db="EMBL/GenBank/DDBJ databases">
        <authorList>
            <person name="Kallberg Y."/>
            <person name="Tangrot J."/>
            <person name="Rosling A."/>
        </authorList>
    </citation>
    <scope>NUCLEOTIDE SEQUENCE</scope>
    <source>
        <strain evidence="1">IL203A</strain>
    </source>
</reference>
<dbReference type="EMBL" id="CAJVPU010001225">
    <property type="protein sequence ID" value="CAG8475016.1"/>
    <property type="molecule type" value="Genomic_DNA"/>
</dbReference>
<comment type="caution">
    <text evidence="1">The sequence shown here is derived from an EMBL/GenBank/DDBJ whole genome shotgun (WGS) entry which is preliminary data.</text>
</comment>
<dbReference type="Proteomes" id="UP000789702">
    <property type="component" value="Unassembled WGS sequence"/>
</dbReference>
<name>A0ACA9KJE7_9GLOM</name>
<feature type="non-terminal residue" evidence="1">
    <location>
        <position position="137"/>
    </location>
</feature>
<keyword evidence="2" id="KW-1185">Reference proteome</keyword>
<gene>
    <name evidence="1" type="ORF">DHETER_LOCUS1881</name>
</gene>
<organism evidence="1 2">
    <name type="scientific">Dentiscutata heterogama</name>
    <dbReference type="NCBI Taxonomy" id="1316150"/>
    <lineage>
        <taxon>Eukaryota</taxon>
        <taxon>Fungi</taxon>
        <taxon>Fungi incertae sedis</taxon>
        <taxon>Mucoromycota</taxon>
        <taxon>Glomeromycotina</taxon>
        <taxon>Glomeromycetes</taxon>
        <taxon>Diversisporales</taxon>
        <taxon>Gigasporaceae</taxon>
        <taxon>Dentiscutata</taxon>
    </lineage>
</organism>
<accession>A0ACA9KJE7</accession>
<evidence type="ECO:0000313" key="2">
    <source>
        <dbReference type="Proteomes" id="UP000789702"/>
    </source>
</evidence>
<protein>
    <submittedName>
        <fullName evidence="1">10710_t:CDS:1</fullName>
    </submittedName>
</protein>
<sequence>MEKSSRFSVNRLSVGGSLVNRLLVRTSTSWFLLVVSGSSVSRSLGIRSLVRSLGGGSSVNRTSVGNNISGYDLTFKRKTFNMNDTNNNKRQGYTQLVLANKFKIGESTISKILKKQDYFLSIDPNSTQAKSKRNHST</sequence>